<dbReference type="InterPro" id="IPR012337">
    <property type="entry name" value="RNaseH-like_sf"/>
</dbReference>
<comment type="caution">
    <text evidence="1">The sequence shown here is derived from an EMBL/GenBank/DDBJ whole genome shotgun (WGS) entry which is preliminary data.</text>
</comment>
<dbReference type="Gene3D" id="3.30.420.10">
    <property type="entry name" value="Ribonuclease H-like superfamily/Ribonuclease H"/>
    <property type="match status" value="1"/>
</dbReference>
<dbReference type="InterPro" id="IPR036397">
    <property type="entry name" value="RNaseH_sf"/>
</dbReference>
<name>A0ABY1JK55_9BACL</name>
<evidence type="ECO:0000313" key="2">
    <source>
        <dbReference type="Proteomes" id="UP000186666"/>
    </source>
</evidence>
<evidence type="ECO:0000313" key="1">
    <source>
        <dbReference type="EMBL" id="SIQ32893.1"/>
    </source>
</evidence>
<protein>
    <recommendedName>
        <fullName evidence="3">RNase H type-1 domain-containing protein</fullName>
    </recommendedName>
</protein>
<keyword evidence="2" id="KW-1185">Reference proteome</keyword>
<gene>
    <name evidence="1" type="ORF">SAMN05421578_101243</name>
</gene>
<organism evidence="1 2">
    <name type="scientific">Paenibacillus macquariensis</name>
    <dbReference type="NCBI Taxonomy" id="948756"/>
    <lineage>
        <taxon>Bacteria</taxon>
        <taxon>Bacillati</taxon>
        <taxon>Bacillota</taxon>
        <taxon>Bacilli</taxon>
        <taxon>Bacillales</taxon>
        <taxon>Paenibacillaceae</taxon>
        <taxon>Paenibacillus</taxon>
    </lineage>
</organism>
<dbReference type="SUPFAM" id="SSF53098">
    <property type="entry name" value="Ribonuclease H-like"/>
    <property type="match status" value="1"/>
</dbReference>
<dbReference type="RefSeq" id="WP_068590023.1">
    <property type="nucleotide sequence ID" value="NZ_FTNK01000001.1"/>
</dbReference>
<dbReference type="Proteomes" id="UP000186666">
    <property type="component" value="Unassembled WGS sequence"/>
</dbReference>
<evidence type="ECO:0008006" key="3">
    <source>
        <dbReference type="Google" id="ProtNLM"/>
    </source>
</evidence>
<reference evidence="1 2" key="1">
    <citation type="submission" date="2017-01" db="EMBL/GenBank/DDBJ databases">
        <authorList>
            <person name="Varghese N."/>
            <person name="Submissions S."/>
        </authorList>
    </citation>
    <scope>NUCLEOTIDE SEQUENCE [LARGE SCALE GENOMIC DNA]</scope>
    <source>
        <strain evidence="1 2">ATCC 23464</strain>
    </source>
</reference>
<sequence length="171" mass="19617">MDSTKDLLIKKAYATPSLRQNIFNKGTIFLYCDYAGYVVQNEFGVACCIVYNRTISVTAKKLLIEHDKGSNYGELLAIAYSLELLTKALTKHQPKVAIIFTDCSSILRILSKQHFPHHFYENVRNEILASLDHLNNMFPEVKVSVKYISKHKKNNHLHRMAHNEARHVATK</sequence>
<proteinExistence type="predicted"/>
<dbReference type="EMBL" id="FTNK01000001">
    <property type="protein sequence ID" value="SIQ32893.1"/>
    <property type="molecule type" value="Genomic_DNA"/>
</dbReference>
<accession>A0ABY1JK55</accession>